<dbReference type="Proteomes" id="UP000245207">
    <property type="component" value="Unassembled WGS sequence"/>
</dbReference>
<comment type="caution">
    <text evidence="1">The sequence shown here is derived from an EMBL/GenBank/DDBJ whole genome shotgun (WGS) entry which is preliminary data.</text>
</comment>
<evidence type="ECO:0000313" key="1">
    <source>
        <dbReference type="EMBL" id="PWA47723.1"/>
    </source>
</evidence>
<dbReference type="EMBL" id="PKPP01009676">
    <property type="protein sequence ID" value="PWA47723.1"/>
    <property type="molecule type" value="Genomic_DNA"/>
</dbReference>
<protein>
    <submittedName>
        <fullName evidence="1">Reverse transcriptase domain-containing protein</fullName>
    </submittedName>
</protein>
<reference evidence="1 2" key="1">
    <citation type="journal article" date="2018" name="Mol. Plant">
        <title>The genome of Artemisia annua provides insight into the evolution of Asteraceae family and artemisinin biosynthesis.</title>
        <authorList>
            <person name="Shen Q."/>
            <person name="Zhang L."/>
            <person name="Liao Z."/>
            <person name="Wang S."/>
            <person name="Yan T."/>
            <person name="Shi P."/>
            <person name="Liu M."/>
            <person name="Fu X."/>
            <person name="Pan Q."/>
            <person name="Wang Y."/>
            <person name="Lv Z."/>
            <person name="Lu X."/>
            <person name="Zhang F."/>
            <person name="Jiang W."/>
            <person name="Ma Y."/>
            <person name="Chen M."/>
            <person name="Hao X."/>
            <person name="Li L."/>
            <person name="Tang Y."/>
            <person name="Lv G."/>
            <person name="Zhou Y."/>
            <person name="Sun X."/>
            <person name="Brodelius P.E."/>
            <person name="Rose J.K.C."/>
            <person name="Tang K."/>
        </authorList>
    </citation>
    <scope>NUCLEOTIDE SEQUENCE [LARGE SCALE GENOMIC DNA]</scope>
    <source>
        <strain evidence="2">cv. Huhao1</strain>
        <tissue evidence="1">Leaf</tissue>
    </source>
</reference>
<dbReference type="GO" id="GO:0003964">
    <property type="term" value="F:RNA-directed DNA polymerase activity"/>
    <property type="evidence" value="ECO:0007669"/>
    <property type="project" value="UniProtKB-KW"/>
</dbReference>
<name>A0A2U1LFE3_ARTAN</name>
<gene>
    <name evidence="1" type="ORF">CTI12_AA496360</name>
</gene>
<evidence type="ECO:0000313" key="2">
    <source>
        <dbReference type="Proteomes" id="UP000245207"/>
    </source>
</evidence>
<accession>A0A2U1LFE3</accession>
<organism evidence="1 2">
    <name type="scientific">Artemisia annua</name>
    <name type="common">Sweet wormwood</name>
    <dbReference type="NCBI Taxonomy" id="35608"/>
    <lineage>
        <taxon>Eukaryota</taxon>
        <taxon>Viridiplantae</taxon>
        <taxon>Streptophyta</taxon>
        <taxon>Embryophyta</taxon>
        <taxon>Tracheophyta</taxon>
        <taxon>Spermatophyta</taxon>
        <taxon>Magnoliopsida</taxon>
        <taxon>eudicotyledons</taxon>
        <taxon>Gunneridae</taxon>
        <taxon>Pentapetalae</taxon>
        <taxon>asterids</taxon>
        <taxon>campanulids</taxon>
        <taxon>Asterales</taxon>
        <taxon>Asteraceae</taxon>
        <taxon>Asteroideae</taxon>
        <taxon>Anthemideae</taxon>
        <taxon>Artemisiinae</taxon>
        <taxon>Artemisia</taxon>
    </lineage>
</organism>
<sequence length="118" mass="13227">MSRALIEINTSNEMINSLVVAVPMLKESGYTKETICIEYEWKLLRCGTCLIYGHSYDSCPKAVKVGTAAVQKDVDDGFRVVKKGTKGGNNKHVIRPKSRYEYRPIMKTTYEASTSKEG</sequence>
<keyword evidence="1" id="KW-0695">RNA-directed DNA polymerase</keyword>
<keyword evidence="1" id="KW-0808">Transferase</keyword>
<keyword evidence="1" id="KW-0548">Nucleotidyltransferase</keyword>
<dbReference type="AlphaFoldDB" id="A0A2U1LFE3"/>
<proteinExistence type="predicted"/>
<keyword evidence="2" id="KW-1185">Reference proteome</keyword>